<dbReference type="InterPro" id="IPR050596">
    <property type="entry name" value="AspAT/PAT-like"/>
</dbReference>
<dbReference type="GO" id="GO:0008483">
    <property type="term" value="F:transaminase activity"/>
    <property type="evidence" value="ECO:0007669"/>
    <property type="project" value="UniProtKB-KW"/>
</dbReference>
<keyword evidence="4 6" id="KW-0808">Transferase</keyword>
<dbReference type="InterPro" id="IPR004838">
    <property type="entry name" value="NHTrfase_class1_PyrdxlP-BS"/>
</dbReference>
<name>A0A0U5EY18_LIMRT</name>
<evidence type="ECO:0000256" key="4">
    <source>
        <dbReference type="ARBA" id="ARBA00022679"/>
    </source>
</evidence>
<dbReference type="EMBL" id="LN887252">
    <property type="protein sequence ID" value="CUR37228.1"/>
    <property type="molecule type" value="Genomic_DNA"/>
</dbReference>
<evidence type="ECO:0000313" key="8">
    <source>
        <dbReference type="EMBL" id="CUR37228.1"/>
    </source>
</evidence>
<dbReference type="SUPFAM" id="SSF53383">
    <property type="entry name" value="PLP-dependent transferases"/>
    <property type="match status" value="1"/>
</dbReference>
<dbReference type="InterPro" id="IPR015424">
    <property type="entry name" value="PyrdxlP-dep_Trfase"/>
</dbReference>
<organism evidence="8">
    <name type="scientific">Limosilactobacillus reuteri</name>
    <name type="common">Lactobacillus reuteri</name>
    <dbReference type="NCBI Taxonomy" id="1598"/>
    <lineage>
        <taxon>Bacteria</taxon>
        <taxon>Bacillati</taxon>
        <taxon>Bacillota</taxon>
        <taxon>Bacilli</taxon>
        <taxon>Lactobacillales</taxon>
        <taxon>Lactobacillaceae</taxon>
        <taxon>Limosilactobacillus</taxon>
    </lineage>
</organism>
<proteinExistence type="inferred from homology"/>
<dbReference type="PANTHER" id="PTHR46383">
    <property type="entry name" value="ASPARTATE AMINOTRANSFERASE"/>
    <property type="match status" value="1"/>
</dbReference>
<dbReference type="GO" id="GO:0030170">
    <property type="term" value="F:pyridoxal phosphate binding"/>
    <property type="evidence" value="ECO:0007669"/>
    <property type="project" value="InterPro"/>
</dbReference>
<dbReference type="Gene3D" id="3.40.640.10">
    <property type="entry name" value="Type I PLP-dependent aspartate aminotransferase-like (Major domain)"/>
    <property type="match status" value="1"/>
</dbReference>
<evidence type="ECO:0000259" key="7">
    <source>
        <dbReference type="Pfam" id="PF00155"/>
    </source>
</evidence>
<reference evidence="8" key="1">
    <citation type="submission" date="2015-10" db="EMBL/GenBank/DDBJ databases">
        <authorList>
            <person name="Gilbert D.G."/>
        </authorList>
    </citation>
    <scope>NUCLEOTIDE SEQUENCE</scope>
    <source>
        <strain evidence="8">Pg-3b</strain>
    </source>
</reference>
<comment type="cofactor">
    <cofactor evidence="1 6">
        <name>pyridoxal 5'-phosphate</name>
        <dbReference type="ChEBI" id="CHEBI:597326"/>
    </cofactor>
</comment>
<dbReference type="GO" id="GO:0006520">
    <property type="term" value="P:amino acid metabolic process"/>
    <property type="evidence" value="ECO:0007669"/>
    <property type="project" value="InterPro"/>
</dbReference>
<keyword evidence="3 6" id="KW-0032">Aminotransferase</keyword>
<evidence type="ECO:0000256" key="5">
    <source>
        <dbReference type="ARBA" id="ARBA00022898"/>
    </source>
</evidence>
<evidence type="ECO:0000256" key="2">
    <source>
        <dbReference type="ARBA" id="ARBA00007441"/>
    </source>
</evidence>
<sequence length="395" mass="42660">MPATKKEILNRLNNNFTKLTPGGIREFDYQVSSIPGIIKLTLGEPDFNVPAAMKQAAIDSINANDSHYAPGSGTLALRQAIAHFMQDRYQLEYDPENEIAVTVGATEGIFASLSTIINPGDEIIIPTPTFPFYMAVTKILGGIPIEVDTSSDDFILTPARLQSVLEEHPNAKGLVLNYPSNPTGVTYTQDQIKALADTVKSTNLIVIADEIYSELVYGATHTSIANYIPEQTLILNGASKSHAMTGYRIGFIAGPQELMKSVSAIHAMLVTAASNPAMAAAVAAFGTNEGKTATQEMKDAYEQRRDFVVNNLQKLGFELINPQGAFYVFAKIPEQYGNDDLKFATDLANEGKVAVIPGSFFGAGGQGYVRISYATSMENLTKALDNIAAFINKED</sequence>
<evidence type="ECO:0000256" key="6">
    <source>
        <dbReference type="RuleBase" id="RU000481"/>
    </source>
</evidence>
<dbReference type="Pfam" id="PF00155">
    <property type="entry name" value="Aminotran_1_2"/>
    <property type="match status" value="1"/>
</dbReference>
<comment type="similarity">
    <text evidence="2 6">Belongs to the class-I pyridoxal-phosphate-dependent aminotransferase family.</text>
</comment>
<dbReference type="CDD" id="cd00609">
    <property type="entry name" value="AAT_like"/>
    <property type="match status" value="1"/>
</dbReference>
<feature type="domain" description="Aminotransferase class I/classII large" evidence="7">
    <location>
        <begin position="37"/>
        <end position="387"/>
    </location>
</feature>
<evidence type="ECO:0000256" key="1">
    <source>
        <dbReference type="ARBA" id="ARBA00001933"/>
    </source>
</evidence>
<protein>
    <recommendedName>
        <fullName evidence="6">Aminotransferase</fullName>
        <ecNumber evidence="6">2.6.1.-</ecNumber>
    </recommendedName>
</protein>
<dbReference type="Gene3D" id="3.90.1150.10">
    <property type="entry name" value="Aspartate Aminotransferase, domain 1"/>
    <property type="match status" value="1"/>
</dbReference>
<dbReference type="EC" id="2.6.1.-" evidence="6"/>
<gene>
    <name evidence="8" type="ORF">LRLP16767_LRPG3B_01022</name>
</gene>
<dbReference type="InterPro" id="IPR015421">
    <property type="entry name" value="PyrdxlP-dep_Trfase_major"/>
</dbReference>
<dbReference type="RefSeq" id="WP_086120422.1">
    <property type="nucleotide sequence ID" value="NZ_JAMHJN010000033.1"/>
</dbReference>
<dbReference type="AlphaFoldDB" id="A0A0U5EY18"/>
<dbReference type="PROSITE" id="PS00105">
    <property type="entry name" value="AA_TRANSFER_CLASS_1"/>
    <property type="match status" value="1"/>
</dbReference>
<dbReference type="InterPro" id="IPR004839">
    <property type="entry name" value="Aminotransferase_I/II_large"/>
</dbReference>
<dbReference type="InterPro" id="IPR015422">
    <property type="entry name" value="PyrdxlP-dep_Trfase_small"/>
</dbReference>
<evidence type="ECO:0000256" key="3">
    <source>
        <dbReference type="ARBA" id="ARBA00022576"/>
    </source>
</evidence>
<dbReference type="PANTHER" id="PTHR46383:SF4">
    <property type="entry name" value="AMINOTRANSFERASE"/>
    <property type="match status" value="1"/>
</dbReference>
<keyword evidence="5" id="KW-0663">Pyridoxal phosphate</keyword>
<accession>A0A0U5EY18</accession>